<dbReference type="AlphaFoldDB" id="A0A7R8WJE4"/>
<protein>
    <submittedName>
        <fullName evidence="1">Uncharacterized protein</fullName>
    </submittedName>
</protein>
<reference evidence="1" key="1">
    <citation type="submission" date="2020-11" db="EMBL/GenBank/DDBJ databases">
        <authorList>
            <person name="Tran Van P."/>
        </authorList>
    </citation>
    <scope>NUCLEOTIDE SEQUENCE</scope>
</reference>
<evidence type="ECO:0000313" key="1">
    <source>
        <dbReference type="EMBL" id="CAD7230104.1"/>
    </source>
</evidence>
<gene>
    <name evidence="1" type="ORF">CTOB1V02_LOCUS7967</name>
</gene>
<organism evidence="1">
    <name type="scientific">Cyprideis torosa</name>
    <dbReference type="NCBI Taxonomy" id="163714"/>
    <lineage>
        <taxon>Eukaryota</taxon>
        <taxon>Metazoa</taxon>
        <taxon>Ecdysozoa</taxon>
        <taxon>Arthropoda</taxon>
        <taxon>Crustacea</taxon>
        <taxon>Oligostraca</taxon>
        <taxon>Ostracoda</taxon>
        <taxon>Podocopa</taxon>
        <taxon>Podocopida</taxon>
        <taxon>Cytherocopina</taxon>
        <taxon>Cytheroidea</taxon>
        <taxon>Cytherideidae</taxon>
        <taxon>Cyprideis</taxon>
    </lineage>
</organism>
<proteinExistence type="predicted"/>
<dbReference type="EMBL" id="OB662469">
    <property type="protein sequence ID" value="CAD7230104.1"/>
    <property type="molecule type" value="Genomic_DNA"/>
</dbReference>
<accession>A0A7R8WJE4</accession>
<feature type="non-terminal residue" evidence="1">
    <location>
        <position position="213"/>
    </location>
</feature>
<dbReference type="PROSITE" id="PS51257">
    <property type="entry name" value="PROKAR_LIPOPROTEIN"/>
    <property type="match status" value="1"/>
</dbReference>
<name>A0A7R8WJE4_9CRUS</name>
<sequence>MPIRNDSWWPVRSDTWWLFLNLFIACMGFLCSVIGICWGIFVFVDFLEFDCWEFVYKYHYRTCSLRIWLWFLFSMVALFLWICHMGSSFMVFDGARTREWNAMRAFVPTGLLASLFSILAWIGSPYSSAIIFCAAIITLICVVLVLIPWNPTSGVVVAVVFVRGPKGSGFVCWDWATLKEDWATLKEDWAADGEAEVLQEELGTVHYCKLGNE</sequence>